<dbReference type="Pfam" id="PF00892">
    <property type="entry name" value="EamA"/>
    <property type="match status" value="2"/>
</dbReference>
<evidence type="ECO:0000256" key="6">
    <source>
        <dbReference type="SAM" id="Phobius"/>
    </source>
</evidence>
<evidence type="ECO:0000256" key="2">
    <source>
        <dbReference type="ARBA" id="ARBA00007362"/>
    </source>
</evidence>
<comment type="similarity">
    <text evidence="2">Belongs to the EamA transporter family.</text>
</comment>
<feature type="transmembrane region" description="Helical" evidence="6">
    <location>
        <begin position="43"/>
        <end position="60"/>
    </location>
</feature>
<feature type="transmembrane region" description="Helical" evidence="6">
    <location>
        <begin position="9"/>
        <end position="31"/>
    </location>
</feature>
<dbReference type="SUPFAM" id="SSF103481">
    <property type="entry name" value="Multidrug resistance efflux transporter EmrE"/>
    <property type="match status" value="2"/>
</dbReference>
<evidence type="ECO:0000259" key="7">
    <source>
        <dbReference type="Pfam" id="PF00892"/>
    </source>
</evidence>
<name>A0A367FA82_9ACTN</name>
<evidence type="ECO:0000313" key="8">
    <source>
        <dbReference type="EMBL" id="RCG27254.1"/>
    </source>
</evidence>
<dbReference type="InterPro" id="IPR000620">
    <property type="entry name" value="EamA_dom"/>
</dbReference>
<feature type="domain" description="EamA" evidence="7">
    <location>
        <begin position="191"/>
        <end position="301"/>
    </location>
</feature>
<dbReference type="Proteomes" id="UP000253094">
    <property type="component" value="Unassembled WGS sequence"/>
</dbReference>
<dbReference type="PANTHER" id="PTHR32322:SF2">
    <property type="entry name" value="EAMA DOMAIN-CONTAINING PROTEIN"/>
    <property type="match status" value="1"/>
</dbReference>
<dbReference type="InterPro" id="IPR037185">
    <property type="entry name" value="EmrE-like"/>
</dbReference>
<organism evidence="8 9">
    <name type="scientific">Sphaerisporangium album</name>
    <dbReference type="NCBI Taxonomy" id="509200"/>
    <lineage>
        <taxon>Bacteria</taxon>
        <taxon>Bacillati</taxon>
        <taxon>Actinomycetota</taxon>
        <taxon>Actinomycetes</taxon>
        <taxon>Streptosporangiales</taxon>
        <taxon>Streptosporangiaceae</taxon>
        <taxon>Sphaerisporangium</taxon>
    </lineage>
</organism>
<feature type="domain" description="EamA" evidence="7">
    <location>
        <begin position="8"/>
        <end position="141"/>
    </location>
</feature>
<comment type="subcellular location">
    <subcellularLocation>
        <location evidence="1">Membrane</location>
        <topology evidence="1">Multi-pass membrane protein</topology>
    </subcellularLocation>
</comment>
<feature type="transmembrane region" description="Helical" evidence="6">
    <location>
        <begin position="259"/>
        <end position="278"/>
    </location>
</feature>
<dbReference type="InterPro" id="IPR050638">
    <property type="entry name" value="AA-Vitamin_Transporters"/>
</dbReference>
<evidence type="ECO:0000256" key="5">
    <source>
        <dbReference type="ARBA" id="ARBA00023136"/>
    </source>
</evidence>
<keyword evidence="5 6" id="KW-0472">Membrane</keyword>
<proteinExistence type="inferred from homology"/>
<dbReference type="RefSeq" id="WP_114031593.1">
    <property type="nucleotide sequence ID" value="NZ_QOIL01000016.1"/>
</dbReference>
<comment type="caution">
    <text evidence="8">The sequence shown here is derived from an EMBL/GenBank/DDBJ whole genome shotgun (WGS) entry which is preliminary data.</text>
</comment>
<accession>A0A367FA82</accession>
<sequence length="315" mass="30767">MTHVSVRRGLLYVTVAATIWGTGGPAAAVLYQVSGLGPVAVSFWRFVFGAAVMFAAARVLRLALPRPLRGTVALAGCGLAISQAAYFGAVAETGVAMATVITLGASPALVAVGARLALAERLSRTGAVGMGLAVAGLFLLTGDLTTVSVTGVGLSLVSAVAYAAVTLLPRASARRRDSSSPAPTGSDLAGSGAEGWATAMWGFAVGGLLLFPVAAVEGLAPSGGHAATVALLGYLGVMPTAVAYGLFFTGLSAVQATTASVVALLEPAGATAIGVLLLGERLSATSAAGAAVLLGSVALLAFGESRQVGGAGTSG</sequence>
<evidence type="ECO:0000256" key="1">
    <source>
        <dbReference type="ARBA" id="ARBA00004141"/>
    </source>
</evidence>
<feature type="transmembrane region" description="Helical" evidence="6">
    <location>
        <begin position="227"/>
        <end position="247"/>
    </location>
</feature>
<reference evidence="8 9" key="1">
    <citation type="submission" date="2018-06" db="EMBL/GenBank/DDBJ databases">
        <title>Sphaerisporangium craniellae sp. nov., isolated from a marine sponge in the South China Sea.</title>
        <authorList>
            <person name="Li L."/>
        </authorList>
    </citation>
    <scope>NUCLEOTIDE SEQUENCE [LARGE SCALE GENOMIC DNA]</scope>
    <source>
        <strain evidence="8 9">CCTCC AA 208026</strain>
    </source>
</reference>
<evidence type="ECO:0000256" key="3">
    <source>
        <dbReference type="ARBA" id="ARBA00022692"/>
    </source>
</evidence>
<feature type="transmembrane region" description="Helical" evidence="6">
    <location>
        <begin position="72"/>
        <end position="89"/>
    </location>
</feature>
<dbReference type="OrthoDB" id="3821087at2"/>
<evidence type="ECO:0000313" key="9">
    <source>
        <dbReference type="Proteomes" id="UP000253094"/>
    </source>
</evidence>
<feature type="transmembrane region" description="Helical" evidence="6">
    <location>
        <begin position="95"/>
        <end position="118"/>
    </location>
</feature>
<evidence type="ECO:0000256" key="4">
    <source>
        <dbReference type="ARBA" id="ARBA00022989"/>
    </source>
</evidence>
<keyword evidence="4 6" id="KW-1133">Transmembrane helix</keyword>
<dbReference type="AlphaFoldDB" id="A0A367FA82"/>
<gene>
    <name evidence="8" type="ORF">DQ384_26425</name>
</gene>
<feature type="transmembrane region" description="Helical" evidence="6">
    <location>
        <begin position="196"/>
        <end position="215"/>
    </location>
</feature>
<feature type="transmembrane region" description="Helical" evidence="6">
    <location>
        <begin position="125"/>
        <end position="141"/>
    </location>
</feature>
<keyword evidence="3 6" id="KW-0812">Transmembrane</keyword>
<dbReference type="GO" id="GO:0016020">
    <property type="term" value="C:membrane"/>
    <property type="evidence" value="ECO:0007669"/>
    <property type="project" value="UniProtKB-SubCell"/>
</dbReference>
<keyword evidence="9" id="KW-1185">Reference proteome</keyword>
<dbReference type="EMBL" id="QOIL01000016">
    <property type="protein sequence ID" value="RCG27254.1"/>
    <property type="molecule type" value="Genomic_DNA"/>
</dbReference>
<protein>
    <submittedName>
        <fullName evidence="8">EamA/RhaT family transporter</fullName>
    </submittedName>
</protein>
<feature type="transmembrane region" description="Helical" evidence="6">
    <location>
        <begin position="147"/>
        <end position="168"/>
    </location>
</feature>
<feature type="transmembrane region" description="Helical" evidence="6">
    <location>
        <begin position="284"/>
        <end position="302"/>
    </location>
</feature>
<dbReference type="PANTHER" id="PTHR32322">
    <property type="entry name" value="INNER MEMBRANE TRANSPORTER"/>
    <property type="match status" value="1"/>
</dbReference>